<dbReference type="PIRSF" id="PIRSF006648">
    <property type="entry name" value="DrrB"/>
    <property type="match status" value="1"/>
</dbReference>
<dbReference type="GO" id="GO:0043190">
    <property type="term" value="C:ATP-binding cassette (ABC) transporter complex"/>
    <property type="evidence" value="ECO:0007669"/>
    <property type="project" value="InterPro"/>
</dbReference>
<feature type="transmembrane region" description="Helical" evidence="6">
    <location>
        <begin position="177"/>
        <end position="197"/>
    </location>
</feature>
<comment type="similarity">
    <text evidence="6">Belongs to the ABC-2 integral membrane protein family.</text>
</comment>
<evidence type="ECO:0000313" key="8">
    <source>
        <dbReference type="EMBL" id="SDW09405.1"/>
    </source>
</evidence>
<dbReference type="AlphaFoldDB" id="A0A1H2QQN9"/>
<keyword evidence="4 6" id="KW-0472">Membrane</keyword>
<keyword evidence="6" id="KW-1003">Cell membrane</keyword>
<feature type="transmembrane region" description="Helical" evidence="6">
    <location>
        <begin position="236"/>
        <end position="254"/>
    </location>
</feature>
<comment type="subcellular location">
    <subcellularLocation>
        <location evidence="6">Cell membrane</location>
        <topology evidence="6">Multi-pass membrane protein</topology>
    </subcellularLocation>
    <subcellularLocation>
        <location evidence="1">Membrane</location>
        <topology evidence="1">Multi-pass membrane protein</topology>
    </subcellularLocation>
</comment>
<dbReference type="STRING" id="418495.SAMN05216215_1001175"/>
<dbReference type="EMBL" id="FNOK01000001">
    <property type="protein sequence ID" value="SDW09405.1"/>
    <property type="molecule type" value="Genomic_DNA"/>
</dbReference>
<evidence type="ECO:0000256" key="2">
    <source>
        <dbReference type="ARBA" id="ARBA00022692"/>
    </source>
</evidence>
<dbReference type="InterPro" id="IPR013525">
    <property type="entry name" value="ABC2_TM"/>
</dbReference>
<sequence>MTPAVRELTWWWLDAWLLTSRSVRRTFRAPDTIFTMTAMPVIFFVFFGYVLGGMMRPPGQDYPTYLFPGLLVATITFSTMPAVIAAVSADLRSGITDRFRALPTSPSAVLTGRTAADGARNIIGIVVLVLLGAITGIDLTALGFGRAVASLALLLLYGFAMAWIAAFLAVVTRGGEAAQMIGTAVSGPLGFVSSLYATPESMPSWLRVFAELNPASHTGDALRAWLAGQPAGASPWYSAAWLIGIIAVLGWLTAHRFRRTTARPSE</sequence>
<evidence type="ECO:0000256" key="3">
    <source>
        <dbReference type="ARBA" id="ARBA00022989"/>
    </source>
</evidence>
<dbReference type="RefSeq" id="WP_093260156.1">
    <property type="nucleotide sequence ID" value="NZ_FNOK01000001.1"/>
</dbReference>
<evidence type="ECO:0000256" key="4">
    <source>
        <dbReference type="ARBA" id="ARBA00023136"/>
    </source>
</evidence>
<keyword evidence="3 6" id="KW-1133">Transmembrane helix</keyword>
<feature type="domain" description="ABC transmembrane type-2" evidence="7">
    <location>
        <begin position="31"/>
        <end position="260"/>
    </location>
</feature>
<feature type="transmembrane region" description="Helical" evidence="6">
    <location>
        <begin position="65"/>
        <end position="89"/>
    </location>
</feature>
<dbReference type="InterPro" id="IPR047817">
    <property type="entry name" value="ABC2_TM_bact-type"/>
</dbReference>
<gene>
    <name evidence="8" type="ORF">SAMN05216215_1001175</name>
</gene>
<dbReference type="PANTHER" id="PTHR43229">
    <property type="entry name" value="NODULATION PROTEIN J"/>
    <property type="match status" value="1"/>
</dbReference>
<feature type="transmembrane region" description="Helical" evidence="6">
    <location>
        <begin position="122"/>
        <end position="142"/>
    </location>
</feature>
<dbReference type="InterPro" id="IPR000412">
    <property type="entry name" value="ABC_2_transport"/>
</dbReference>
<dbReference type="GO" id="GO:0140359">
    <property type="term" value="F:ABC-type transporter activity"/>
    <property type="evidence" value="ECO:0007669"/>
    <property type="project" value="InterPro"/>
</dbReference>
<evidence type="ECO:0000256" key="6">
    <source>
        <dbReference type="RuleBase" id="RU361157"/>
    </source>
</evidence>
<dbReference type="Proteomes" id="UP000199529">
    <property type="component" value="Unassembled WGS sequence"/>
</dbReference>
<keyword evidence="6" id="KW-0813">Transport</keyword>
<feature type="transmembrane region" description="Helical" evidence="6">
    <location>
        <begin position="33"/>
        <end position="53"/>
    </location>
</feature>
<evidence type="ECO:0000313" key="9">
    <source>
        <dbReference type="Proteomes" id="UP000199529"/>
    </source>
</evidence>
<organism evidence="8 9">
    <name type="scientific">Saccharopolyspora shandongensis</name>
    <dbReference type="NCBI Taxonomy" id="418495"/>
    <lineage>
        <taxon>Bacteria</taxon>
        <taxon>Bacillati</taxon>
        <taxon>Actinomycetota</taxon>
        <taxon>Actinomycetes</taxon>
        <taxon>Pseudonocardiales</taxon>
        <taxon>Pseudonocardiaceae</taxon>
        <taxon>Saccharopolyspora</taxon>
    </lineage>
</organism>
<dbReference type="InterPro" id="IPR051784">
    <property type="entry name" value="Nod_factor_ABC_transporter"/>
</dbReference>
<evidence type="ECO:0000259" key="7">
    <source>
        <dbReference type="PROSITE" id="PS51012"/>
    </source>
</evidence>
<proteinExistence type="inferred from homology"/>
<reference evidence="9" key="1">
    <citation type="submission" date="2016-10" db="EMBL/GenBank/DDBJ databases">
        <authorList>
            <person name="Varghese N."/>
            <person name="Submissions S."/>
        </authorList>
    </citation>
    <scope>NUCLEOTIDE SEQUENCE [LARGE SCALE GENOMIC DNA]</scope>
    <source>
        <strain evidence="9">CGMCC 4.3530</strain>
    </source>
</reference>
<evidence type="ECO:0000256" key="5">
    <source>
        <dbReference type="ARBA" id="ARBA00023251"/>
    </source>
</evidence>
<keyword evidence="9" id="KW-1185">Reference proteome</keyword>
<protein>
    <recommendedName>
        <fullName evidence="6">Transport permease protein</fullName>
    </recommendedName>
</protein>
<evidence type="ECO:0000256" key="1">
    <source>
        <dbReference type="ARBA" id="ARBA00004141"/>
    </source>
</evidence>
<dbReference type="GO" id="GO:0046677">
    <property type="term" value="P:response to antibiotic"/>
    <property type="evidence" value="ECO:0007669"/>
    <property type="project" value="UniProtKB-KW"/>
</dbReference>
<dbReference type="PROSITE" id="PS51012">
    <property type="entry name" value="ABC_TM2"/>
    <property type="match status" value="1"/>
</dbReference>
<dbReference type="Pfam" id="PF01061">
    <property type="entry name" value="ABC2_membrane"/>
    <property type="match status" value="1"/>
</dbReference>
<accession>A0A1H2QQN9</accession>
<feature type="transmembrane region" description="Helical" evidence="6">
    <location>
        <begin position="148"/>
        <end position="170"/>
    </location>
</feature>
<dbReference type="OrthoDB" id="3486889at2"/>
<dbReference type="PANTHER" id="PTHR43229:SF2">
    <property type="entry name" value="NODULATION PROTEIN J"/>
    <property type="match status" value="1"/>
</dbReference>
<name>A0A1H2QQN9_9PSEU</name>
<keyword evidence="5" id="KW-0046">Antibiotic resistance</keyword>
<keyword evidence="2 6" id="KW-0812">Transmembrane</keyword>